<dbReference type="PROSITE" id="PS50977">
    <property type="entry name" value="HTH_TETR_2"/>
    <property type="match status" value="1"/>
</dbReference>
<name>A0ABX8EGM2_9ACTN</name>
<proteinExistence type="predicted"/>
<feature type="region of interest" description="Disordered" evidence="6">
    <location>
        <begin position="1"/>
        <end position="29"/>
    </location>
</feature>
<feature type="domain" description="HTH tetR-type" evidence="7">
    <location>
        <begin position="32"/>
        <end position="92"/>
    </location>
</feature>
<reference evidence="8 9" key="1">
    <citation type="submission" date="2021-05" db="EMBL/GenBank/DDBJ databases">
        <title>Complete genome of Nocardioides aquaticus KCTC 9944T isolated from meromictic and hypersaline Ekho Lake, Antarctica.</title>
        <authorList>
            <person name="Hwang K."/>
            <person name="Kim K.M."/>
            <person name="Choe H."/>
        </authorList>
    </citation>
    <scope>NUCLEOTIDE SEQUENCE [LARGE SCALE GENOMIC DNA]</scope>
    <source>
        <strain evidence="8 9">KCTC 9944</strain>
    </source>
</reference>
<dbReference type="InterPro" id="IPR041490">
    <property type="entry name" value="KstR2_TetR_C"/>
</dbReference>
<sequence>MNKEPESGSVAPTSGIGQRRATAQGQKNAGYEDRRAQILHAAALLFRTGGYRGTSIGKIAEEVGTDRASIYYYFSSKEEVFDVLVTDVVKGNLAIAEQIRDSSASATVKLRKLVVQLMCSYAEHYPFLYVYLQENMAHVDPKRKAWAAEMRRVNRRYEAAVTDIIGQGIDEGSIRAVGEPWVLAYGLMGMVSWTHRWFNPNTAEVDAKTIGESYADVLLSGLATGAVPGPPATAG</sequence>
<dbReference type="InterPro" id="IPR009057">
    <property type="entry name" value="Homeodomain-like_sf"/>
</dbReference>
<dbReference type="PRINTS" id="PR00455">
    <property type="entry name" value="HTHTETR"/>
</dbReference>
<feature type="compositionally biased region" description="Polar residues" evidence="6">
    <location>
        <begin position="10"/>
        <end position="27"/>
    </location>
</feature>
<evidence type="ECO:0000256" key="6">
    <source>
        <dbReference type="SAM" id="MobiDB-lite"/>
    </source>
</evidence>
<organism evidence="8 9">
    <name type="scientific">Nocardioides aquaticus</name>
    <dbReference type="NCBI Taxonomy" id="160826"/>
    <lineage>
        <taxon>Bacteria</taxon>
        <taxon>Bacillati</taxon>
        <taxon>Actinomycetota</taxon>
        <taxon>Actinomycetes</taxon>
        <taxon>Propionibacteriales</taxon>
        <taxon>Nocardioidaceae</taxon>
        <taxon>Nocardioides</taxon>
    </lineage>
</organism>
<evidence type="ECO:0000256" key="4">
    <source>
        <dbReference type="ARBA" id="ARBA00023163"/>
    </source>
</evidence>
<evidence type="ECO:0000256" key="1">
    <source>
        <dbReference type="ARBA" id="ARBA00022491"/>
    </source>
</evidence>
<dbReference type="PANTHER" id="PTHR30055">
    <property type="entry name" value="HTH-TYPE TRANSCRIPTIONAL REGULATOR RUTR"/>
    <property type="match status" value="1"/>
</dbReference>
<feature type="DNA-binding region" description="H-T-H motif" evidence="5">
    <location>
        <begin position="55"/>
        <end position="74"/>
    </location>
</feature>
<dbReference type="Proteomes" id="UP000679307">
    <property type="component" value="Chromosome"/>
</dbReference>
<keyword evidence="3 5" id="KW-0238">DNA-binding</keyword>
<evidence type="ECO:0000259" key="7">
    <source>
        <dbReference type="PROSITE" id="PS50977"/>
    </source>
</evidence>
<dbReference type="Pfam" id="PF17932">
    <property type="entry name" value="TetR_C_24"/>
    <property type="match status" value="1"/>
</dbReference>
<keyword evidence="9" id="KW-1185">Reference proteome</keyword>
<dbReference type="SUPFAM" id="SSF48498">
    <property type="entry name" value="Tetracyclin repressor-like, C-terminal domain"/>
    <property type="match status" value="1"/>
</dbReference>
<dbReference type="PANTHER" id="PTHR30055:SF175">
    <property type="entry name" value="HTH-TYPE TRANSCRIPTIONAL REPRESSOR KSTR2"/>
    <property type="match status" value="1"/>
</dbReference>
<evidence type="ECO:0000256" key="5">
    <source>
        <dbReference type="PROSITE-ProRule" id="PRU00335"/>
    </source>
</evidence>
<evidence type="ECO:0000313" key="9">
    <source>
        <dbReference type="Proteomes" id="UP000679307"/>
    </source>
</evidence>
<dbReference type="EMBL" id="CP075371">
    <property type="protein sequence ID" value="QVT77793.1"/>
    <property type="molecule type" value="Genomic_DNA"/>
</dbReference>
<keyword evidence="4" id="KW-0804">Transcription</keyword>
<dbReference type="Pfam" id="PF00440">
    <property type="entry name" value="TetR_N"/>
    <property type="match status" value="1"/>
</dbReference>
<dbReference type="Gene3D" id="1.10.357.10">
    <property type="entry name" value="Tetracycline Repressor, domain 2"/>
    <property type="match status" value="1"/>
</dbReference>
<accession>A0ABX8EGM2</accession>
<dbReference type="RefSeq" id="WP_214057467.1">
    <property type="nucleotide sequence ID" value="NZ_BAAAHS010000301.1"/>
</dbReference>
<evidence type="ECO:0000313" key="8">
    <source>
        <dbReference type="EMBL" id="QVT77793.1"/>
    </source>
</evidence>
<dbReference type="InterPro" id="IPR001647">
    <property type="entry name" value="HTH_TetR"/>
</dbReference>
<keyword evidence="2" id="KW-0805">Transcription regulation</keyword>
<evidence type="ECO:0000256" key="2">
    <source>
        <dbReference type="ARBA" id="ARBA00023015"/>
    </source>
</evidence>
<dbReference type="InterPro" id="IPR036271">
    <property type="entry name" value="Tet_transcr_reg_TetR-rel_C_sf"/>
</dbReference>
<dbReference type="InterPro" id="IPR050109">
    <property type="entry name" value="HTH-type_TetR-like_transc_reg"/>
</dbReference>
<evidence type="ECO:0000256" key="3">
    <source>
        <dbReference type="ARBA" id="ARBA00023125"/>
    </source>
</evidence>
<protein>
    <submittedName>
        <fullName evidence="8">HTH-type transcriptional repressor KstR2</fullName>
    </submittedName>
</protein>
<gene>
    <name evidence="8" type="primary">kstR2_1</name>
    <name evidence="8" type="ORF">ENKNEFLB_00162</name>
</gene>
<dbReference type="Gene3D" id="1.10.10.60">
    <property type="entry name" value="Homeodomain-like"/>
    <property type="match status" value="1"/>
</dbReference>
<dbReference type="SUPFAM" id="SSF46689">
    <property type="entry name" value="Homeodomain-like"/>
    <property type="match status" value="1"/>
</dbReference>
<keyword evidence="1" id="KW-0678">Repressor</keyword>